<dbReference type="AlphaFoldDB" id="A0A1D8K5Z3"/>
<accession>A0A1D8K5Z3</accession>
<evidence type="ECO:0000313" key="2">
    <source>
        <dbReference type="EMBL" id="AOV16379.1"/>
    </source>
</evidence>
<dbReference type="RefSeq" id="WP_070071972.1">
    <property type="nucleotide sequence ID" value="NZ_CP017448.1"/>
</dbReference>
<protein>
    <recommendedName>
        <fullName evidence="1">DUF6129 domain-containing protein</fullName>
    </recommendedName>
</protein>
<evidence type="ECO:0000259" key="1">
    <source>
        <dbReference type="Pfam" id="PF19624"/>
    </source>
</evidence>
<evidence type="ECO:0000313" key="3">
    <source>
        <dbReference type="Proteomes" id="UP000095342"/>
    </source>
</evidence>
<feature type="domain" description="DUF6129" evidence="1">
    <location>
        <begin position="25"/>
        <end position="74"/>
    </location>
</feature>
<dbReference type="Pfam" id="PF19624">
    <property type="entry name" value="DUF6129"/>
    <property type="match status" value="1"/>
</dbReference>
<organism evidence="2 3">
    <name type="scientific">Acidihalobacter aeolianus</name>
    <dbReference type="NCBI Taxonomy" id="2792603"/>
    <lineage>
        <taxon>Bacteria</taxon>
        <taxon>Pseudomonadati</taxon>
        <taxon>Pseudomonadota</taxon>
        <taxon>Gammaproteobacteria</taxon>
        <taxon>Chromatiales</taxon>
        <taxon>Ectothiorhodospiraceae</taxon>
        <taxon>Acidihalobacter</taxon>
    </lineage>
</organism>
<proteinExistence type="predicted"/>
<sequence>MIDPNLPAAVAAQLDGRGLDGDSLSALRKAYPDIHFTACLDDDVVDLIHPYVTQPGLNIYLVDGNDHCMTLTTDTESATGLLLAEVVDEDE</sequence>
<name>A0A1D8K5Z3_9GAMM</name>
<dbReference type="Proteomes" id="UP000095342">
    <property type="component" value="Chromosome"/>
</dbReference>
<gene>
    <name evidence="2" type="ORF">BJI67_04225</name>
</gene>
<keyword evidence="3" id="KW-1185">Reference proteome</keyword>
<reference evidence="2 3" key="1">
    <citation type="submission" date="2016-09" db="EMBL/GenBank/DDBJ databases">
        <title>Acidihalobacter prosperus V6 (DSM14174).</title>
        <authorList>
            <person name="Khaleque H.N."/>
            <person name="Ramsay J.P."/>
            <person name="Murphy R.J.T."/>
            <person name="Kaksonen A.H."/>
            <person name="Boxall N.J."/>
            <person name="Watkin E.L.J."/>
        </authorList>
    </citation>
    <scope>NUCLEOTIDE SEQUENCE [LARGE SCALE GENOMIC DNA]</scope>
    <source>
        <strain evidence="2 3">V6</strain>
    </source>
</reference>
<dbReference type="InterPro" id="IPR046132">
    <property type="entry name" value="DUF6129"/>
</dbReference>
<dbReference type="EMBL" id="CP017448">
    <property type="protein sequence ID" value="AOV16379.1"/>
    <property type="molecule type" value="Genomic_DNA"/>
</dbReference>
<dbReference type="KEGG" id="aaeo:BJI67_04225"/>